<dbReference type="Proteomes" id="UP001633002">
    <property type="component" value="Unassembled WGS sequence"/>
</dbReference>
<evidence type="ECO:0000313" key="2">
    <source>
        <dbReference type="Proteomes" id="UP001633002"/>
    </source>
</evidence>
<evidence type="ECO:0000313" key="1">
    <source>
        <dbReference type="EMBL" id="KAL3684858.1"/>
    </source>
</evidence>
<keyword evidence="2" id="KW-1185">Reference proteome</keyword>
<sequence>MLGGSASGPCVRGEMWRVGAVWEGIAVISHGGVRFTVDLEHVRDVSLRKGSRYQFIGELVPDPTYTCDKLKLQARVARNVDGINVDLYENGLQLRRQFERKYLPNNMESSS</sequence>
<dbReference type="InterPro" id="IPR029146">
    <property type="entry name" value="Ten1_animal_plant"/>
</dbReference>
<comment type="caution">
    <text evidence="1">The sequence shown here is derived from an EMBL/GenBank/DDBJ whole genome shotgun (WGS) entry which is preliminary data.</text>
</comment>
<dbReference type="InterPro" id="IPR012340">
    <property type="entry name" value="NA-bd_OB-fold"/>
</dbReference>
<proteinExistence type="predicted"/>
<dbReference type="Gene3D" id="2.40.50.140">
    <property type="entry name" value="Nucleic acid-binding proteins"/>
    <property type="match status" value="1"/>
</dbReference>
<accession>A0ABD3H006</accession>
<name>A0ABD3H006_9MARC</name>
<organism evidence="1 2">
    <name type="scientific">Riccia sorocarpa</name>
    <dbReference type="NCBI Taxonomy" id="122646"/>
    <lineage>
        <taxon>Eukaryota</taxon>
        <taxon>Viridiplantae</taxon>
        <taxon>Streptophyta</taxon>
        <taxon>Embryophyta</taxon>
        <taxon>Marchantiophyta</taxon>
        <taxon>Marchantiopsida</taxon>
        <taxon>Marchantiidae</taxon>
        <taxon>Marchantiales</taxon>
        <taxon>Ricciaceae</taxon>
        <taxon>Riccia</taxon>
    </lineage>
</organism>
<dbReference type="PANTHER" id="PTHR33905">
    <property type="entry name" value="CST COMPLEX SUBUNIT TEN1"/>
    <property type="match status" value="1"/>
</dbReference>
<protein>
    <submittedName>
        <fullName evidence="1">Uncharacterized protein</fullName>
    </submittedName>
</protein>
<dbReference type="AlphaFoldDB" id="A0ABD3H006"/>
<dbReference type="EMBL" id="JBJQOH010000006">
    <property type="protein sequence ID" value="KAL3684858.1"/>
    <property type="molecule type" value="Genomic_DNA"/>
</dbReference>
<dbReference type="PANTHER" id="PTHR33905:SF1">
    <property type="entry name" value="CST COMPLEX SUBUNIT TEN1"/>
    <property type="match status" value="1"/>
</dbReference>
<dbReference type="Pfam" id="PF15490">
    <property type="entry name" value="Ten1_2"/>
    <property type="match status" value="1"/>
</dbReference>
<gene>
    <name evidence="1" type="ORF">R1sor_002880</name>
</gene>
<reference evidence="1 2" key="1">
    <citation type="submission" date="2024-09" db="EMBL/GenBank/DDBJ databases">
        <title>Chromosome-scale assembly of Riccia sorocarpa.</title>
        <authorList>
            <person name="Paukszto L."/>
        </authorList>
    </citation>
    <scope>NUCLEOTIDE SEQUENCE [LARGE SCALE GENOMIC DNA]</scope>
    <source>
        <strain evidence="1">LP-2024</strain>
        <tissue evidence="1">Aerial parts of the thallus</tissue>
    </source>
</reference>